<accession>A0A2T4Q401</accession>
<reference evidence="6 7" key="1">
    <citation type="journal article" date="2016" name="Front. Microbiol.">
        <title>Comprehensive Phylogenetic Analysis of Bovine Non-aureus Staphylococci Species Based on Whole-Genome Sequencing.</title>
        <authorList>
            <person name="Naushad S."/>
            <person name="Barkema H.W."/>
            <person name="Luby C."/>
            <person name="Condas L.A."/>
            <person name="Nobrega D.B."/>
            <person name="Carson D.A."/>
            <person name="De Buck J."/>
        </authorList>
    </citation>
    <scope>NUCLEOTIDE SEQUENCE [LARGE SCALE GENOMIC DNA]</scope>
    <source>
        <strain evidence="6 7">SNUC 2993</strain>
    </source>
</reference>
<dbReference type="PROSITE" id="PS51186">
    <property type="entry name" value="GNAT"/>
    <property type="match status" value="1"/>
</dbReference>
<dbReference type="Gene3D" id="3.40.630.30">
    <property type="match status" value="1"/>
</dbReference>
<evidence type="ECO:0000256" key="4">
    <source>
        <dbReference type="ARBA" id="ARBA00051334"/>
    </source>
</evidence>
<evidence type="ECO:0000256" key="2">
    <source>
        <dbReference type="ARBA" id="ARBA00023315"/>
    </source>
</evidence>
<dbReference type="Proteomes" id="UP000240717">
    <property type="component" value="Unassembled WGS sequence"/>
</dbReference>
<name>A0A2T4Q401_STAWA</name>
<dbReference type="SUPFAM" id="SSF55729">
    <property type="entry name" value="Acyl-CoA N-acyltransferases (Nat)"/>
    <property type="match status" value="1"/>
</dbReference>
<keyword evidence="1 6" id="KW-0808">Transferase</keyword>
<evidence type="ECO:0000259" key="5">
    <source>
        <dbReference type="PROSITE" id="PS51186"/>
    </source>
</evidence>
<evidence type="ECO:0000313" key="7">
    <source>
        <dbReference type="Proteomes" id="UP000240717"/>
    </source>
</evidence>
<sequence length="167" mass="19476">MIRQAQQSDLTSILDIYNDAIINTTAVYTYHPTTIEERQAWFKHKQQNGEPIFVFEKEGIVQGFATYGPFRNWPAYLYTIEHSIYIHPEYRHHGIASQLLSKLIDEAKDNDYRTLVAGIDSSNKGSIKLHDKFGFIHSGTIKHAGYKFDQWLDLAFYQLDLYNVKRD</sequence>
<dbReference type="Pfam" id="PF00583">
    <property type="entry name" value="Acetyltransf_1"/>
    <property type="match status" value="1"/>
</dbReference>
<dbReference type="AlphaFoldDB" id="A0A2T4Q401"/>
<evidence type="ECO:0000313" key="6">
    <source>
        <dbReference type="EMBL" id="PTI52734.1"/>
    </source>
</evidence>
<dbReference type="InterPro" id="IPR000182">
    <property type="entry name" value="GNAT_dom"/>
</dbReference>
<keyword evidence="2" id="KW-0012">Acyltransferase</keyword>
<dbReference type="PANTHER" id="PTHR43072:SF23">
    <property type="entry name" value="UPF0039 PROTEIN C11D3.02C"/>
    <property type="match status" value="1"/>
</dbReference>
<dbReference type="GO" id="GO:0016747">
    <property type="term" value="F:acyltransferase activity, transferring groups other than amino-acyl groups"/>
    <property type="evidence" value="ECO:0007669"/>
    <property type="project" value="InterPro"/>
</dbReference>
<evidence type="ECO:0000256" key="1">
    <source>
        <dbReference type="ARBA" id="ARBA00022679"/>
    </source>
</evidence>
<comment type="caution">
    <text evidence="6">The sequence shown here is derived from an EMBL/GenBank/DDBJ whole genome shotgun (WGS) entry which is preliminary data.</text>
</comment>
<dbReference type="FunFam" id="3.40.630.30:FF:000026">
    <property type="entry name" value="Phosphinothricin acetyltransferase"/>
    <property type="match status" value="1"/>
</dbReference>
<dbReference type="InterPro" id="IPR016181">
    <property type="entry name" value="Acyl_CoA_acyltransferase"/>
</dbReference>
<comment type="catalytic activity">
    <reaction evidence="3">
        <text>L-methionine sulfoximine + acetyl-CoA = N-acetyl-L-methionine sulfoximine + CoA + H(+)</text>
        <dbReference type="Rhea" id="RHEA:47660"/>
        <dbReference type="ChEBI" id="CHEBI:15378"/>
        <dbReference type="ChEBI" id="CHEBI:57287"/>
        <dbReference type="ChEBI" id="CHEBI:57288"/>
        <dbReference type="ChEBI" id="CHEBI:87826"/>
        <dbReference type="ChEBI" id="CHEBI:87827"/>
    </reaction>
</comment>
<comment type="catalytic activity">
    <reaction evidence="4">
        <text>L-methionine sulfone + acetyl-CoA = N-acetyl-L-methionine sulfone + CoA + H(+)</text>
        <dbReference type="Rhea" id="RHEA:47656"/>
        <dbReference type="ChEBI" id="CHEBI:15378"/>
        <dbReference type="ChEBI" id="CHEBI:57287"/>
        <dbReference type="ChEBI" id="CHEBI:57288"/>
        <dbReference type="ChEBI" id="CHEBI:87824"/>
        <dbReference type="ChEBI" id="CHEBI:87825"/>
    </reaction>
</comment>
<dbReference type="RefSeq" id="WP_107532287.1">
    <property type="nucleotide sequence ID" value="NZ_PZEV01000001.1"/>
</dbReference>
<dbReference type="EMBL" id="PZEV01000001">
    <property type="protein sequence ID" value="PTI52734.1"/>
    <property type="molecule type" value="Genomic_DNA"/>
</dbReference>
<protein>
    <submittedName>
        <fullName evidence="6">N-acetyltransferase</fullName>
    </submittedName>
</protein>
<organism evidence="6 7">
    <name type="scientific">Staphylococcus warneri</name>
    <dbReference type="NCBI Taxonomy" id="1292"/>
    <lineage>
        <taxon>Bacteria</taxon>
        <taxon>Bacillati</taxon>
        <taxon>Bacillota</taxon>
        <taxon>Bacilli</taxon>
        <taxon>Bacillales</taxon>
        <taxon>Staphylococcaceae</taxon>
        <taxon>Staphylococcus</taxon>
    </lineage>
</organism>
<proteinExistence type="predicted"/>
<feature type="domain" description="N-acetyltransferase" evidence="5">
    <location>
        <begin position="1"/>
        <end position="167"/>
    </location>
</feature>
<dbReference type="PANTHER" id="PTHR43072">
    <property type="entry name" value="N-ACETYLTRANSFERASE"/>
    <property type="match status" value="1"/>
</dbReference>
<dbReference type="CDD" id="cd04301">
    <property type="entry name" value="NAT_SF"/>
    <property type="match status" value="1"/>
</dbReference>
<gene>
    <name evidence="6" type="ORF">BU085_00510</name>
</gene>
<evidence type="ECO:0000256" key="3">
    <source>
        <dbReference type="ARBA" id="ARBA00050603"/>
    </source>
</evidence>